<dbReference type="OrthoDB" id="2216870at2"/>
<dbReference type="CDD" id="cd06259">
    <property type="entry name" value="YdcF-like"/>
    <property type="match status" value="1"/>
</dbReference>
<dbReference type="EMBL" id="RBWV01000011">
    <property type="protein sequence ID" value="RKS75589.1"/>
    <property type="molecule type" value="Genomic_DNA"/>
</dbReference>
<dbReference type="PANTHER" id="PTHR30336">
    <property type="entry name" value="INNER MEMBRANE PROTEIN, PROBABLE PERMEASE"/>
    <property type="match status" value="1"/>
</dbReference>
<dbReference type="InterPro" id="IPR003848">
    <property type="entry name" value="DUF218"/>
</dbReference>
<dbReference type="Gene3D" id="3.40.50.620">
    <property type="entry name" value="HUPs"/>
    <property type="match status" value="1"/>
</dbReference>
<dbReference type="GO" id="GO:0005886">
    <property type="term" value="C:plasma membrane"/>
    <property type="evidence" value="ECO:0007669"/>
    <property type="project" value="TreeGrafter"/>
</dbReference>
<accession>A0A420XQP9</accession>
<dbReference type="PANTHER" id="PTHR30336:SF20">
    <property type="entry name" value="DUF218 DOMAIN-CONTAINING PROTEIN"/>
    <property type="match status" value="1"/>
</dbReference>
<dbReference type="InterPro" id="IPR051599">
    <property type="entry name" value="Cell_Envelope_Assoc"/>
</dbReference>
<dbReference type="InParanoid" id="A0A420XQP9"/>
<evidence type="ECO:0000313" key="2">
    <source>
        <dbReference type="EMBL" id="RKS75589.1"/>
    </source>
</evidence>
<evidence type="ECO:0000313" key="3">
    <source>
        <dbReference type="Proteomes" id="UP000281955"/>
    </source>
</evidence>
<organism evidence="2 3">
    <name type="scientific">Motilibacter peucedani</name>
    <dbReference type="NCBI Taxonomy" id="598650"/>
    <lineage>
        <taxon>Bacteria</taxon>
        <taxon>Bacillati</taxon>
        <taxon>Actinomycetota</taxon>
        <taxon>Actinomycetes</taxon>
        <taxon>Motilibacterales</taxon>
        <taxon>Motilibacteraceae</taxon>
        <taxon>Motilibacter</taxon>
    </lineage>
</organism>
<name>A0A420XQP9_9ACTN</name>
<dbReference type="RefSeq" id="WP_121193344.1">
    <property type="nucleotide sequence ID" value="NZ_RBWV01000011.1"/>
</dbReference>
<gene>
    <name evidence="2" type="ORF">CLV35_2063</name>
</gene>
<dbReference type="AlphaFoldDB" id="A0A420XQP9"/>
<evidence type="ECO:0000259" key="1">
    <source>
        <dbReference type="Pfam" id="PF02698"/>
    </source>
</evidence>
<dbReference type="InterPro" id="IPR014729">
    <property type="entry name" value="Rossmann-like_a/b/a_fold"/>
</dbReference>
<protein>
    <submittedName>
        <fullName evidence="2">Uncharacterized SAM-binding protein YcdF (DUF218 family)</fullName>
    </submittedName>
</protein>
<dbReference type="Proteomes" id="UP000281955">
    <property type="component" value="Unassembled WGS sequence"/>
</dbReference>
<dbReference type="Gene3D" id="1.10.3620.10">
    <property type="entry name" value="YdcF like domain"/>
    <property type="match status" value="1"/>
</dbReference>
<keyword evidence="3" id="KW-1185">Reference proteome</keyword>
<dbReference type="Pfam" id="PF02698">
    <property type="entry name" value="DUF218"/>
    <property type="match status" value="1"/>
</dbReference>
<proteinExistence type="predicted"/>
<reference evidence="2 3" key="1">
    <citation type="submission" date="2018-10" db="EMBL/GenBank/DDBJ databases">
        <title>Genomic Encyclopedia of Archaeal and Bacterial Type Strains, Phase II (KMG-II): from individual species to whole genera.</title>
        <authorList>
            <person name="Goeker M."/>
        </authorList>
    </citation>
    <scope>NUCLEOTIDE SEQUENCE [LARGE SCALE GENOMIC DNA]</scope>
    <source>
        <strain evidence="2 3">RP-AC37</strain>
    </source>
</reference>
<sequence>MIDRFPALQASLSPEGWVRAPDGTTEETVAAAERIAGWLARRDPPGPGRGGDVNLLVLAGSAVLQSVQLSAAAWHAGRVGCIVVTGGVGHSTAALRERAAQLRGRSAVVGGPSEAAVLGGLLRELGVPAAALVLEERSTNTGENAAFALATVRARRLAHRSVLLEQDPTMQRRTHATFELHWPAAARLASWAPFVPGIRSCSAGPPTWTWERFTGLLLGEVQRLRDDEHGYGPRGKGFCVAVEVPADVLASAGVLGRGLRPRGATAPAAGCTSP</sequence>
<comment type="caution">
    <text evidence="2">The sequence shown here is derived from an EMBL/GenBank/DDBJ whole genome shotgun (WGS) entry which is preliminary data.</text>
</comment>
<feature type="domain" description="DUF218" evidence="1">
    <location>
        <begin position="81"/>
        <end position="181"/>
    </location>
</feature>